<evidence type="ECO:0000256" key="5">
    <source>
        <dbReference type="ARBA" id="ARBA00023136"/>
    </source>
</evidence>
<evidence type="ECO:0000313" key="9">
    <source>
        <dbReference type="Proteomes" id="UP001518925"/>
    </source>
</evidence>
<keyword evidence="2 6" id="KW-0813">Transport</keyword>
<feature type="transmembrane region" description="Helical" evidence="6">
    <location>
        <begin position="200"/>
        <end position="225"/>
    </location>
</feature>
<protein>
    <submittedName>
        <fullName evidence="8">ABC transporter permease subunit</fullName>
    </submittedName>
</protein>
<dbReference type="InterPro" id="IPR035906">
    <property type="entry name" value="MetI-like_sf"/>
</dbReference>
<keyword evidence="3 6" id="KW-0812">Transmembrane</keyword>
<evidence type="ECO:0000256" key="1">
    <source>
        <dbReference type="ARBA" id="ARBA00004141"/>
    </source>
</evidence>
<dbReference type="Pfam" id="PF00528">
    <property type="entry name" value="BPD_transp_1"/>
    <property type="match status" value="1"/>
</dbReference>
<dbReference type="EMBL" id="JAFELM010000035">
    <property type="protein sequence ID" value="MBM6618795.1"/>
    <property type="molecule type" value="Genomic_DNA"/>
</dbReference>
<comment type="subcellular location">
    <subcellularLocation>
        <location evidence="6">Cell membrane</location>
        <topology evidence="6">Multi-pass membrane protein</topology>
    </subcellularLocation>
    <subcellularLocation>
        <location evidence="1">Membrane</location>
        <topology evidence="1">Multi-pass membrane protein</topology>
    </subcellularLocation>
</comment>
<keyword evidence="4 6" id="KW-1133">Transmembrane helix</keyword>
<feature type="transmembrane region" description="Helical" evidence="6">
    <location>
        <begin position="5"/>
        <end position="21"/>
    </location>
</feature>
<dbReference type="PANTHER" id="PTHR43839">
    <property type="entry name" value="OPPC IN A BINDING PROTEIN-DEPENDENT TRANSPORT SYSTEM"/>
    <property type="match status" value="1"/>
</dbReference>
<dbReference type="Gene3D" id="1.10.3720.10">
    <property type="entry name" value="MetI-like"/>
    <property type="match status" value="1"/>
</dbReference>
<dbReference type="PROSITE" id="PS50928">
    <property type="entry name" value="ABC_TM1"/>
    <property type="match status" value="1"/>
</dbReference>
<evidence type="ECO:0000256" key="4">
    <source>
        <dbReference type="ARBA" id="ARBA00022989"/>
    </source>
</evidence>
<organism evidence="8 9">
    <name type="scientific">Bacillus suaedaesalsae</name>
    <dbReference type="NCBI Taxonomy" id="2810349"/>
    <lineage>
        <taxon>Bacteria</taxon>
        <taxon>Bacillati</taxon>
        <taxon>Bacillota</taxon>
        <taxon>Bacilli</taxon>
        <taxon>Bacillales</taxon>
        <taxon>Bacillaceae</taxon>
        <taxon>Bacillus</taxon>
    </lineage>
</organism>
<dbReference type="InterPro" id="IPR000515">
    <property type="entry name" value="MetI-like"/>
</dbReference>
<dbReference type="PANTHER" id="PTHR43839:SF3">
    <property type="entry name" value="OLIGOPEPTIDE ABC TRANSPORTER, PERMEASE PROTEIN"/>
    <property type="match status" value="1"/>
</dbReference>
<dbReference type="Proteomes" id="UP001518925">
    <property type="component" value="Unassembled WGS sequence"/>
</dbReference>
<dbReference type="SUPFAM" id="SSF161098">
    <property type="entry name" value="MetI-like"/>
    <property type="match status" value="1"/>
</dbReference>
<feature type="transmembrane region" description="Helical" evidence="6">
    <location>
        <begin position="142"/>
        <end position="161"/>
    </location>
</feature>
<feature type="transmembrane region" description="Helical" evidence="6">
    <location>
        <begin position="72"/>
        <end position="100"/>
    </location>
</feature>
<comment type="caution">
    <text evidence="8">The sequence shown here is derived from an EMBL/GenBank/DDBJ whole genome shotgun (WGS) entry which is preliminary data.</text>
</comment>
<evidence type="ECO:0000256" key="3">
    <source>
        <dbReference type="ARBA" id="ARBA00022692"/>
    </source>
</evidence>
<dbReference type="CDD" id="cd06261">
    <property type="entry name" value="TM_PBP2"/>
    <property type="match status" value="1"/>
</dbReference>
<dbReference type="RefSeq" id="WP_204204140.1">
    <property type="nucleotide sequence ID" value="NZ_JAFELM010000035.1"/>
</dbReference>
<gene>
    <name evidence="8" type="ORF">JR050_14085</name>
</gene>
<keyword evidence="9" id="KW-1185">Reference proteome</keyword>
<accession>A0ABS2DL87</accession>
<proteinExistence type="inferred from homology"/>
<feature type="transmembrane region" description="Helical" evidence="6">
    <location>
        <begin position="112"/>
        <end position="136"/>
    </location>
</feature>
<feature type="transmembrane region" description="Helical" evidence="6">
    <location>
        <begin position="270"/>
        <end position="289"/>
    </location>
</feature>
<evidence type="ECO:0000256" key="6">
    <source>
        <dbReference type="RuleBase" id="RU363032"/>
    </source>
</evidence>
<keyword evidence="5 6" id="KW-0472">Membrane</keyword>
<sequence>MIGSITILLFMLISILYTWILKDNVPAPSRYLHDKNGIVIDKAPFPPSLSYPLGSDKMGNNLFLMLIDGAKYTITLSIIVGVLRLFFGMILGFILLLFPAKFKSFIRSLFEGLHYFPLSLFSYMLAAPIFVFTWSFGEYSSIIGPLFIIILLSTPIIGVFISKEVERIYTKEFILNAKVMGGSWFHIFKTHVRPFFLPQLFIVLVQQIVQALLIFAHLGVLGVFLGGGKREEIDADILHGTPTLEVFSASNEWGGLIAKYFSEFLLSPNLILGPVFCFAIIVLALNFIVEGLKNVFIEDNMEIINNENEITTEDINVKSKHNNPYSLLKIER</sequence>
<reference evidence="8 9" key="1">
    <citation type="submission" date="2021-02" db="EMBL/GenBank/DDBJ databases">
        <title>Bacillus sp. RD4P76, an endophyte from a halophyte.</title>
        <authorList>
            <person name="Sun J.-Q."/>
        </authorList>
    </citation>
    <scope>NUCLEOTIDE SEQUENCE [LARGE SCALE GENOMIC DNA]</scope>
    <source>
        <strain evidence="8 9">RD4P76</strain>
    </source>
</reference>
<evidence type="ECO:0000256" key="2">
    <source>
        <dbReference type="ARBA" id="ARBA00022448"/>
    </source>
</evidence>
<name>A0ABS2DL87_9BACI</name>
<feature type="domain" description="ABC transmembrane type-1" evidence="7">
    <location>
        <begin position="70"/>
        <end position="289"/>
    </location>
</feature>
<comment type="similarity">
    <text evidence="6">Belongs to the binding-protein-dependent transport system permease family.</text>
</comment>
<evidence type="ECO:0000259" key="7">
    <source>
        <dbReference type="PROSITE" id="PS50928"/>
    </source>
</evidence>
<evidence type="ECO:0000313" key="8">
    <source>
        <dbReference type="EMBL" id="MBM6618795.1"/>
    </source>
</evidence>